<dbReference type="Proteomes" id="UP001341281">
    <property type="component" value="Chromosome 01"/>
</dbReference>
<keyword evidence="3" id="KW-1185">Reference proteome</keyword>
<evidence type="ECO:0000313" key="2">
    <source>
        <dbReference type="EMBL" id="WVZ53269.1"/>
    </source>
</evidence>
<organism evidence="2 3">
    <name type="scientific">Paspalum notatum var. saurae</name>
    <dbReference type="NCBI Taxonomy" id="547442"/>
    <lineage>
        <taxon>Eukaryota</taxon>
        <taxon>Viridiplantae</taxon>
        <taxon>Streptophyta</taxon>
        <taxon>Embryophyta</taxon>
        <taxon>Tracheophyta</taxon>
        <taxon>Spermatophyta</taxon>
        <taxon>Magnoliopsida</taxon>
        <taxon>Liliopsida</taxon>
        <taxon>Poales</taxon>
        <taxon>Poaceae</taxon>
        <taxon>PACMAD clade</taxon>
        <taxon>Panicoideae</taxon>
        <taxon>Andropogonodae</taxon>
        <taxon>Paspaleae</taxon>
        <taxon>Paspalinae</taxon>
        <taxon>Paspalum</taxon>
    </lineage>
</organism>
<evidence type="ECO:0000256" key="1">
    <source>
        <dbReference type="SAM" id="MobiDB-lite"/>
    </source>
</evidence>
<evidence type="ECO:0000313" key="3">
    <source>
        <dbReference type="Proteomes" id="UP001341281"/>
    </source>
</evidence>
<dbReference type="EMBL" id="CP144745">
    <property type="protein sequence ID" value="WVZ53269.1"/>
    <property type="molecule type" value="Genomic_DNA"/>
</dbReference>
<sequence length="188" mass="20275">MLRASPLQRPSAACPRHTLPGLRAATPAPGRPSSPPTWPGGRNPRRESRRAQSPPPAIRLQFPGHRRRRSSWTLYLNPRRPLSHIALTHHPLPPLTVATAVLLLLPALPATVVPATAAALLSPSIARHCGHLPSLLLPAGDAHIASTSVNQRLRKRCGNPVTQQDKLQRRLITVPGGGSLNQMRSSLP</sequence>
<accession>A0AAQ3PV67</accession>
<reference evidence="2 3" key="1">
    <citation type="submission" date="2024-02" db="EMBL/GenBank/DDBJ databases">
        <title>High-quality chromosome-scale genome assembly of Pensacola bahiagrass (Paspalum notatum Flugge var. saurae).</title>
        <authorList>
            <person name="Vega J.M."/>
            <person name="Podio M."/>
            <person name="Orjuela J."/>
            <person name="Siena L.A."/>
            <person name="Pessino S.C."/>
            <person name="Combes M.C."/>
            <person name="Mariac C."/>
            <person name="Albertini E."/>
            <person name="Pupilli F."/>
            <person name="Ortiz J.P.A."/>
            <person name="Leblanc O."/>
        </authorList>
    </citation>
    <scope>NUCLEOTIDE SEQUENCE [LARGE SCALE GENOMIC DNA]</scope>
    <source>
        <strain evidence="2">R1</strain>
        <tissue evidence="2">Leaf</tissue>
    </source>
</reference>
<protein>
    <submittedName>
        <fullName evidence="2">Uncharacterized protein</fullName>
    </submittedName>
</protein>
<gene>
    <name evidence="2" type="ORF">U9M48_004237</name>
</gene>
<feature type="compositionally biased region" description="Pro residues" evidence="1">
    <location>
        <begin position="29"/>
        <end position="38"/>
    </location>
</feature>
<dbReference type="AlphaFoldDB" id="A0AAQ3PV67"/>
<proteinExistence type="predicted"/>
<name>A0AAQ3PV67_PASNO</name>
<feature type="region of interest" description="Disordered" evidence="1">
    <location>
        <begin position="1"/>
        <end position="63"/>
    </location>
</feature>